<evidence type="ECO:0000313" key="3">
    <source>
        <dbReference type="EMBL" id="KAK5630804.1"/>
    </source>
</evidence>
<comment type="caution">
    <text evidence="3">The sequence shown here is derived from an EMBL/GenBank/DDBJ whole genome shotgun (WGS) entry which is preliminary data.</text>
</comment>
<organism evidence="3 4">
    <name type="scientific">Xylaria bambusicola</name>
    <dbReference type="NCBI Taxonomy" id="326684"/>
    <lineage>
        <taxon>Eukaryota</taxon>
        <taxon>Fungi</taxon>
        <taxon>Dikarya</taxon>
        <taxon>Ascomycota</taxon>
        <taxon>Pezizomycotina</taxon>
        <taxon>Sordariomycetes</taxon>
        <taxon>Xylariomycetidae</taxon>
        <taxon>Xylariales</taxon>
        <taxon>Xylariaceae</taxon>
        <taxon>Xylaria</taxon>
    </lineage>
</organism>
<accession>A0AAN7UNY4</accession>
<sequence length="292" mass="32526">MLKVTFLVDAGEDPSSAGNSDIESTCAVVGSDNELDKSISAIATIKRKYNNGEKMAVFDSTDDSDAAPEWTQTEDGLICILKSEGKSWAEIGKLIKRSRRECQQRYRALSSRAKELGFTTDMLAKLHIEEDDATAPSKSKKASKDTNKSKDNSEENGDKSTSKGKGKSKEDTSKPAKFQSDTINKSKKRKVVLKTPSSSSSSSDASPEASNDEAQEYWESRRYQADTVYGQMYPDQKTLKPDRFYSESDCRVLAGLEARYRANKWKHIQAEFCNVTGRMVEAEILKAKFDEE</sequence>
<dbReference type="AlphaFoldDB" id="A0AAN7UNY4"/>
<name>A0AAN7UNY4_9PEZI</name>
<feature type="domain" description="Myb-like" evidence="2">
    <location>
        <begin position="70"/>
        <end position="110"/>
    </location>
</feature>
<protein>
    <recommendedName>
        <fullName evidence="2">Myb-like domain-containing protein</fullName>
    </recommendedName>
</protein>
<evidence type="ECO:0000313" key="4">
    <source>
        <dbReference type="Proteomes" id="UP001305414"/>
    </source>
</evidence>
<keyword evidence="4" id="KW-1185">Reference proteome</keyword>
<evidence type="ECO:0000259" key="2">
    <source>
        <dbReference type="PROSITE" id="PS50090"/>
    </source>
</evidence>
<gene>
    <name evidence="3" type="ORF">RRF57_006519</name>
</gene>
<feature type="region of interest" description="Disordered" evidence="1">
    <location>
        <begin position="129"/>
        <end position="219"/>
    </location>
</feature>
<reference evidence="3 4" key="1">
    <citation type="submission" date="2023-10" db="EMBL/GenBank/DDBJ databases">
        <title>Draft genome sequence of Xylaria bambusicola isolate GMP-LS, the root and basal stem rot pathogen of sugarcane in Indonesia.</title>
        <authorList>
            <person name="Selvaraj P."/>
            <person name="Muralishankar V."/>
            <person name="Muruganantham S."/>
            <person name="Sp S."/>
            <person name="Haryani S."/>
            <person name="Lau K.J.X."/>
            <person name="Naqvi N.I."/>
        </authorList>
    </citation>
    <scope>NUCLEOTIDE SEQUENCE [LARGE SCALE GENOMIC DNA]</scope>
    <source>
        <strain evidence="3">GMP-LS</strain>
    </source>
</reference>
<dbReference type="Pfam" id="PF13921">
    <property type="entry name" value="Myb_DNA-bind_6"/>
    <property type="match status" value="1"/>
</dbReference>
<dbReference type="Proteomes" id="UP001305414">
    <property type="component" value="Unassembled WGS sequence"/>
</dbReference>
<evidence type="ECO:0000256" key="1">
    <source>
        <dbReference type="SAM" id="MobiDB-lite"/>
    </source>
</evidence>
<dbReference type="EMBL" id="JAWHQM010000017">
    <property type="protein sequence ID" value="KAK5630804.1"/>
    <property type="molecule type" value="Genomic_DNA"/>
</dbReference>
<feature type="compositionally biased region" description="Low complexity" evidence="1">
    <location>
        <begin position="196"/>
        <end position="209"/>
    </location>
</feature>
<dbReference type="PROSITE" id="PS50090">
    <property type="entry name" value="MYB_LIKE"/>
    <property type="match status" value="1"/>
</dbReference>
<feature type="compositionally biased region" description="Basic and acidic residues" evidence="1">
    <location>
        <begin position="142"/>
        <end position="174"/>
    </location>
</feature>
<proteinExistence type="predicted"/>
<dbReference type="InterPro" id="IPR001005">
    <property type="entry name" value="SANT/Myb"/>
</dbReference>